<protein>
    <submittedName>
        <fullName evidence="2">Uncharacterized protein</fullName>
    </submittedName>
</protein>
<reference evidence="2" key="1">
    <citation type="submission" date="2007-12" db="EMBL/GenBank/DDBJ databases">
        <title>Cloning and sequence of dsRNA virus infecting Pleurotus ostreatus.</title>
        <authorList>
            <person name="Qiu L."/>
            <person name="Li Y."/>
            <person name="Liu Y."/>
        </authorList>
    </citation>
    <scope>NUCLEOTIDE SEQUENCE</scope>
</reference>
<feature type="region of interest" description="Disordered" evidence="1">
    <location>
        <begin position="66"/>
        <end position="116"/>
    </location>
</feature>
<evidence type="ECO:0000313" key="2">
    <source>
        <dbReference type="EMBL" id="ACA81685.1"/>
    </source>
</evidence>
<feature type="compositionally biased region" description="Basic residues" evidence="1">
    <location>
        <begin position="66"/>
        <end position="78"/>
    </location>
</feature>
<name>B2L074_9VIRU</name>
<organism evidence="2">
    <name type="scientific">Pleurotus ostreatus virus 1</name>
    <dbReference type="NCBI Taxonomy" id="674983"/>
    <lineage>
        <taxon>Viruses</taxon>
        <taxon>Riboviria</taxon>
        <taxon>Orthornavirae</taxon>
        <taxon>Pisuviricota</taxon>
        <taxon>Duplopiviricetes</taxon>
        <taxon>Durnavirales</taxon>
        <taxon>Partitiviridae</taxon>
        <taxon>Betapartitivirus</taxon>
        <taxon>Betapartitivirus pleuroti</taxon>
    </lineage>
</organism>
<dbReference type="EMBL" id="EU348759">
    <property type="protein sequence ID" value="ACA81685.1"/>
    <property type="molecule type" value="Genomic_RNA"/>
</dbReference>
<proteinExistence type="predicted"/>
<feature type="non-terminal residue" evidence="2">
    <location>
        <position position="116"/>
    </location>
</feature>
<evidence type="ECO:0000256" key="1">
    <source>
        <dbReference type="SAM" id="MobiDB-lite"/>
    </source>
</evidence>
<sequence length="116" mass="12608">LLQCSLSSKSYLTQSRLPAKWLTSLSPGSPNGGSLFSILVGRSGSAWSLRTRPFSLGLSPFIRCQSRGRRSRRHHSNPLRRGGFFKGGGEVLPEPPAPRPHSGSEDPKLAPPVDEF</sequence>
<accession>B2L074</accession>
<feature type="non-terminal residue" evidence="2">
    <location>
        <position position="1"/>
    </location>
</feature>